<protein>
    <submittedName>
        <fullName evidence="4">Response regulator</fullName>
    </submittedName>
</protein>
<keyword evidence="5" id="KW-1185">Reference proteome</keyword>
<dbReference type="InterPro" id="IPR001789">
    <property type="entry name" value="Sig_transdc_resp-reg_receiver"/>
</dbReference>
<dbReference type="GO" id="GO:0000160">
    <property type="term" value="P:phosphorelay signal transduction system"/>
    <property type="evidence" value="ECO:0007669"/>
    <property type="project" value="InterPro"/>
</dbReference>
<dbReference type="OrthoDB" id="9652at2157"/>
<dbReference type="SUPFAM" id="SSF52172">
    <property type="entry name" value="CheY-like"/>
    <property type="match status" value="1"/>
</dbReference>
<evidence type="ECO:0000313" key="5">
    <source>
        <dbReference type="Proteomes" id="UP000245657"/>
    </source>
</evidence>
<evidence type="ECO:0000259" key="3">
    <source>
        <dbReference type="PROSITE" id="PS50110"/>
    </source>
</evidence>
<sequence length="138" mass="15657">MEDEESKKKVMIVDDDAHIRIAVCTILKDAGYEVVNAESGAVCIDLLRSGFSGLILLDVMMPKMDGWDTISKILEEDLFHKIVIVMLTAKDVPDSKMIGLQEWVMDYVTKPFDPDNLVSRVRYYTGFLPVEYGQDHNL</sequence>
<evidence type="ECO:0000256" key="1">
    <source>
        <dbReference type="ARBA" id="ARBA00022553"/>
    </source>
</evidence>
<dbReference type="PROSITE" id="PS50110">
    <property type="entry name" value="RESPONSE_REGULATORY"/>
    <property type="match status" value="1"/>
</dbReference>
<dbReference type="InterPro" id="IPR011006">
    <property type="entry name" value="CheY-like_superfamily"/>
</dbReference>
<dbReference type="SMART" id="SM00448">
    <property type="entry name" value="REC"/>
    <property type="match status" value="1"/>
</dbReference>
<dbReference type="CDD" id="cd17574">
    <property type="entry name" value="REC_OmpR"/>
    <property type="match status" value="1"/>
</dbReference>
<keyword evidence="1 2" id="KW-0597">Phosphoprotein</keyword>
<comment type="caution">
    <text evidence="4">The sequence shown here is derived from an EMBL/GenBank/DDBJ whole genome shotgun (WGS) entry which is preliminary data.</text>
</comment>
<evidence type="ECO:0000313" key="4">
    <source>
        <dbReference type="EMBL" id="PWR74484.1"/>
    </source>
</evidence>
<feature type="modified residue" description="4-aspartylphosphate" evidence="2">
    <location>
        <position position="58"/>
    </location>
</feature>
<dbReference type="RefSeq" id="WP_109967764.1">
    <property type="nucleotide sequence ID" value="NZ_CP176093.1"/>
</dbReference>
<dbReference type="AlphaFoldDB" id="A0A2V2N2H5"/>
<dbReference type="PANTHER" id="PTHR44591:SF3">
    <property type="entry name" value="RESPONSE REGULATORY DOMAIN-CONTAINING PROTEIN"/>
    <property type="match status" value="1"/>
</dbReference>
<dbReference type="Gene3D" id="3.40.50.2300">
    <property type="match status" value="1"/>
</dbReference>
<evidence type="ECO:0000256" key="2">
    <source>
        <dbReference type="PROSITE-ProRule" id="PRU00169"/>
    </source>
</evidence>
<name>A0A2V2N2H5_9EURY</name>
<gene>
    <name evidence="4" type="ORF">DK846_01150</name>
</gene>
<reference evidence="4 5" key="1">
    <citation type="submission" date="2018-05" db="EMBL/GenBank/DDBJ databases">
        <title>Draft genome of Methanospirillum lacunae Ki8-1.</title>
        <authorList>
            <person name="Dueholm M.S."/>
            <person name="Nielsen P.H."/>
            <person name="Bakmann L.F."/>
            <person name="Otzen D.E."/>
        </authorList>
    </citation>
    <scope>NUCLEOTIDE SEQUENCE [LARGE SCALE GENOMIC DNA]</scope>
    <source>
        <strain evidence="4 5">Ki8-1</strain>
    </source>
</reference>
<dbReference type="GeneID" id="97549134"/>
<organism evidence="4 5">
    <name type="scientific">Methanospirillum lacunae</name>
    <dbReference type="NCBI Taxonomy" id="668570"/>
    <lineage>
        <taxon>Archaea</taxon>
        <taxon>Methanobacteriati</taxon>
        <taxon>Methanobacteriota</taxon>
        <taxon>Stenosarchaea group</taxon>
        <taxon>Methanomicrobia</taxon>
        <taxon>Methanomicrobiales</taxon>
        <taxon>Methanospirillaceae</taxon>
        <taxon>Methanospirillum</taxon>
    </lineage>
</organism>
<accession>A0A2V2N2H5</accession>
<dbReference type="EMBL" id="QGMY01000002">
    <property type="protein sequence ID" value="PWR74484.1"/>
    <property type="molecule type" value="Genomic_DNA"/>
</dbReference>
<dbReference type="Pfam" id="PF00072">
    <property type="entry name" value="Response_reg"/>
    <property type="match status" value="1"/>
</dbReference>
<dbReference type="InterPro" id="IPR050595">
    <property type="entry name" value="Bact_response_regulator"/>
</dbReference>
<proteinExistence type="predicted"/>
<dbReference type="PANTHER" id="PTHR44591">
    <property type="entry name" value="STRESS RESPONSE REGULATOR PROTEIN 1"/>
    <property type="match status" value="1"/>
</dbReference>
<feature type="domain" description="Response regulatory" evidence="3">
    <location>
        <begin position="9"/>
        <end position="125"/>
    </location>
</feature>
<dbReference type="Proteomes" id="UP000245657">
    <property type="component" value="Unassembled WGS sequence"/>
</dbReference>